<dbReference type="Proteomes" id="UP000642125">
    <property type="component" value="Unassembled WGS sequence"/>
</dbReference>
<dbReference type="NCBIfam" id="TIGR00442">
    <property type="entry name" value="hisS"/>
    <property type="match status" value="1"/>
</dbReference>
<dbReference type="EC" id="6.1.1.21" evidence="3 11"/>
<keyword evidence="6" id="KW-0547">Nucleotide-binding</keyword>
<evidence type="ECO:0000256" key="3">
    <source>
        <dbReference type="ARBA" id="ARBA00012815"/>
    </source>
</evidence>
<dbReference type="InterPro" id="IPR036621">
    <property type="entry name" value="Anticodon-bd_dom_sf"/>
</dbReference>
<keyword evidence="5" id="KW-0963">Cytoplasm</keyword>
<evidence type="ECO:0000256" key="12">
    <source>
        <dbReference type="PIRSR" id="PIRSR001549-1"/>
    </source>
</evidence>
<comment type="catalytic activity">
    <reaction evidence="10">
        <text>tRNA(His) + L-histidine + ATP = L-histidyl-tRNA(His) + AMP + diphosphate + H(+)</text>
        <dbReference type="Rhea" id="RHEA:17313"/>
        <dbReference type="Rhea" id="RHEA-COMP:9665"/>
        <dbReference type="Rhea" id="RHEA-COMP:9689"/>
        <dbReference type="ChEBI" id="CHEBI:15378"/>
        <dbReference type="ChEBI" id="CHEBI:30616"/>
        <dbReference type="ChEBI" id="CHEBI:33019"/>
        <dbReference type="ChEBI" id="CHEBI:57595"/>
        <dbReference type="ChEBI" id="CHEBI:78442"/>
        <dbReference type="ChEBI" id="CHEBI:78527"/>
        <dbReference type="ChEBI" id="CHEBI:456215"/>
        <dbReference type="EC" id="6.1.1.21"/>
    </reaction>
</comment>
<dbReference type="SUPFAM" id="SSF52954">
    <property type="entry name" value="Class II aaRS ABD-related"/>
    <property type="match status" value="1"/>
</dbReference>
<feature type="binding site" evidence="12">
    <location>
        <begin position="86"/>
        <end position="88"/>
    </location>
    <ligand>
        <name>L-histidine</name>
        <dbReference type="ChEBI" id="CHEBI:57595"/>
    </ligand>
</feature>
<dbReference type="Pfam" id="PF03129">
    <property type="entry name" value="HGTP_anticodon"/>
    <property type="match status" value="1"/>
</dbReference>
<keyword evidence="14" id="KW-0436">Ligase</keyword>
<feature type="binding site" evidence="12">
    <location>
        <position position="116"/>
    </location>
    <ligand>
        <name>L-histidine</name>
        <dbReference type="ChEBI" id="CHEBI:57595"/>
    </ligand>
</feature>
<dbReference type="PANTHER" id="PTHR11476">
    <property type="entry name" value="HISTIDYL-TRNA SYNTHETASE"/>
    <property type="match status" value="1"/>
</dbReference>
<evidence type="ECO:0000256" key="10">
    <source>
        <dbReference type="ARBA" id="ARBA00047639"/>
    </source>
</evidence>
<gene>
    <name evidence="14" type="ORF">Cpa01nite_35880</name>
</gene>
<evidence type="ECO:0000256" key="5">
    <source>
        <dbReference type="ARBA" id="ARBA00022490"/>
    </source>
</evidence>
<accession>A0A919PHE0</accession>
<feature type="binding site" evidence="12">
    <location>
        <begin position="291"/>
        <end position="292"/>
    </location>
    <ligand>
        <name>L-histidine</name>
        <dbReference type="ChEBI" id="CHEBI:57595"/>
    </ligand>
</feature>
<evidence type="ECO:0000256" key="1">
    <source>
        <dbReference type="ARBA" id="ARBA00008226"/>
    </source>
</evidence>
<dbReference type="InterPro" id="IPR004154">
    <property type="entry name" value="Anticodon-bd"/>
</dbReference>
<organism evidence="14 15">
    <name type="scientific">Cellulomonas pakistanensis</name>
    <dbReference type="NCBI Taxonomy" id="992287"/>
    <lineage>
        <taxon>Bacteria</taxon>
        <taxon>Bacillati</taxon>
        <taxon>Actinomycetota</taxon>
        <taxon>Actinomycetes</taxon>
        <taxon>Micrococcales</taxon>
        <taxon>Cellulomonadaceae</taxon>
        <taxon>Cellulomonas</taxon>
    </lineage>
</organism>
<evidence type="ECO:0000259" key="13">
    <source>
        <dbReference type="PROSITE" id="PS50862"/>
    </source>
</evidence>
<dbReference type="InterPro" id="IPR015807">
    <property type="entry name" value="His-tRNA-ligase"/>
</dbReference>
<feature type="domain" description="Aminoacyl-transfer RNA synthetases class-II family profile" evidence="13">
    <location>
        <begin position="15"/>
        <end position="356"/>
    </location>
</feature>
<dbReference type="InterPro" id="IPR041715">
    <property type="entry name" value="HisRS-like_core"/>
</dbReference>
<dbReference type="SUPFAM" id="SSF55681">
    <property type="entry name" value="Class II aaRS and biotin synthetases"/>
    <property type="match status" value="1"/>
</dbReference>
<dbReference type="GO" id="GO:0005737">
    <property type="term" value="C:cytoplasm"/>
    <property type="evidence" value="ECO:0007669"/>
    <property type="project" value="UniProtKB-UniRule"/>
</dbReference>
<dbReference type="PANTHER" id="PTHR11476:SF7">
    <property type="entry name" value="HISTIDINE--TRNA LIGASE"/>
    <property type="match status" value="1"/>
</dbReference>
<dbReference type="GO" id="GO:0005524">
    <property type="term" value="F:ATP binding"/>
    <property type="evidence" value="ECO:0007669"/>
    <property type="project" value="UniProtKB-KW"/>
</dbReference>
<reference evidence="14" key="1">
    <citation type="submission" date="2021-01" db="EMBL/GenBank/DDBJ databases">
        <title>Whole genome shotgun sequence of Cellulomonas pakistanensis NBRC 110800.</title>
        <authorList>
            <person name="Komaki H."/>
            <person name="Tamura T."/>
        </authorList>
    </citation>
    <scope>NUCLEOTIDE SEQUENCE</scope>
    <source>
        <strain evidence="14">NBRC 110800</strain>
    </source>
</reference>
<feature type="binding site" evidence="12">
    <location>
        <position position="130"/>
    </location>
    <ligand>
        <name>L-histidine</name>
        <dbReference type="ChEBI" id="CHEBI:57595"/>
    </ligand>
</feature>
<evidence type="ECO:0000313" key="15">
    <source>
        <dbReference type="Proteomes" id="UP000642125"/>
    </source>
</evidence>
<dbReference type="CDD" id="cd00773">
    <property type="entry name" value="HisRS-like_core"/>
    <property type="match status" value="1"/>
</dbReference>
<evidence type="ECO:0000256" key="8">
    <source>
        <dbReference type="ARBA" id="ARBA00022917"/>
    </source>
</evidence>
<dbReference type="Gene3D" id="3.40.50.800">
    <property type="entry name" value="Anticodon-binding domain"/>
    <property type="match status" value="1"/>
</dbReference>
<dbReference type="AlphaFoldDB" id="A0A919PHE0"/>
<keyword evidence="7" id="KW-0067">ATP-binding</keyword>
<evidence type="ECO:0000256" key="9">
    <source>
        <dbReference type="ARBA" id="ARBA00023146"/>
    </source>
</evidence>
<dbReference type="GO" id="GO:0006427">
    <property type="term" value="P:histidyl-tRNA aminoacylation"/>
    <property type="evidence" value="ECO:0007669"/>
    <property type="project" value="UniProtKB-UniRule"/>
</dbReference>
<keyword evidence="8" id="KW-0648">Protein biosynthesis</keyword>
<comment type="similarity">
    <text evidence="1">Belongs to the class-II aminoacyl-tRNA synthetase family.</text>
</comment>
<comment type="subunit">
    <text evidence="2">Homodimer.</text>
</comment>
<evidence type="ECO:0000256" key="2">
    <source>
        <dbReference type="ARBA" id="ARBA00011738"/>
    </source>
</evidence>
<dbReference type="EMBL" id="BONO01000041">
    <property type="protein sequence ID" value="GIG38207.1"/>
    <property type="molecule type" value="Genomic_DNA"/>
</dbReference>
<dbReference type="GO" id="GO:0004821">
    <property type="term" value="F:histidine-tRNA ligase activity"/>
    <property type="evidence" value="ECO:0007669"/>
    <property type="project" value="UniProtKB-UniRule"/>
</dbReference>
<dbReference type="PIRSF" id="PIRSF001549">
    <property type="entry name" value="His-tRNA_synth"/>
    <property type="match status" value="1"/>
</dbReference>
<keyword evidence="9" id="KW-0030">Aminoacyl-tRNA synthetase</keyword>
<evidence type="ECO:0000313" key="14">
    <source>
        <dbReference type="EMBL" id="GIG38207.1"/>
    </source>
</evidence>
<sequence length="455" mass="49097">MARPTPLSGFPEWLPDGRVVEQHVLDTLRRTFELHGFAGIETRAVEPLDQLLRKGETSKEVYVLRRLQEEDGDGADRSGQLGLHFDLTVPFARYVLENAGHLAFPFQRYQVQKVWRGERPQDGRFREFVQADIDVVGAGDLPYHYEVDLPLVMAEALGALRDIGVPPVRILVNNRRVAEGFYRGLGLEDVEGVLRSIDKLDKIGPEKVADLLVAETGATPEQARACLDLAAISGGDAGVVDRVRELAAAHGIASELMEQGLAELRQLIEAAAVRAPGVVVADLKIARGLDYYTGSVYETVLVGHEQLGSICSGGRYDTLASDGKQTYPGVGLSIGVSRLVSRLLSGGLVRATRGVPAAVLVAVTSDESRPASDAVATALRARGVPVEVAPTAAKFGKQIKHADRRGIPFVWFPATEDGAADQVKDIRSGEQVDAEATTWAPPAEDLWPRVVPAEA</sequence>
<feature type="binding site" evidence="12">
    <location>
        <position position="134"/>
    </location>
    <ligand>
        <name>L-histidine</name>
        <dbReference type="ChEBI" id="CHEBI:57595"/>
    </ligand>
</feature>
<keyword evidence="15" id="KW-1185">Reference proteome</keyword>
<proteinExistence type="inferred from homology"/>
<dbReference type="PROSITE" id="PS50862">
    <property type="entry name" value="AA_TRNA_LIGASE_II"/>
    <property type="match status" value="1"/>
</dbReference>
<name>A0A919PHE0_9CELL</name>
<dbReference type="InterPro" id="IPR004516">
    <property type="entry name" value="HisRS/HisZ"/>
</dbReference>
<evidence type="ECO:0000256" key="4">
    <source>
        <dbReference type="ARBA" id="ARBA00017399"/>
    </source>
</evidence>
<dbReference type="Gene3D" id="3.30.930.10">
    <property type="entry name" value="Bira Bifunctional Protein, Domain 2"/>
    <property type="match status" value="1"/>
</dbReference>
<dbReference type="InterPro" id="IPR045864">
    <property type="entry name" value="aa-tRNA-synth_II/BPL/LPL"/>
</dbReference>
<comment type="caution">
    <text evidence="14">The sequence shown here is derived from an EMBL/GenBank/DDBJ whole genome shotgun (WGS) entry which is preliminary data.</text>
</comment>
<protein>
    <recommendedName>
        <fullName evidence="4 11">Histidine--tRNA ligase</fullName>
        <ecNumber evidence="3 11">6.1.1.21</ecNumber>
    </recommendedName>
</protein>
<dbReference type="InterPro" id="IPR006195">
    <property type="entry name" value="aa-tRNA-synth_II"/>
</dbReference>
<evidence type="ECO:0000256" key="6">
    <source>
        <dbReference type="ARBA" id="ARBA00022741"/>
    </source>
</evidence>
<feature type="binding site" evidence="12">
    <location>
        <position position="287"/>
    </location>
    <ligand>
        <name>L-histidine</name>
        <dbReference type="ChEBI" id="CHEBI:57595"/>
    </ligand>
</feature>
<evidence type="ECO:0000256" key="11">
    <source>
        <dbReference type="NCBIfam" id="TIGR00442"/>
    </source>
</evidence>
<evidence type="ECO:0000256" key="7">
    <source>
        <dbReference type="ARBA" id="ARBA00022840"/>
    </source>
</evidence>
<dbReference type="Pfam" id="PF13393">
    <property type="entry name" value="tRNA-synt_His"/>
    <property type="match status" value="1"/>
</dbReference>
<dbReference type="RefSeq" id="WP_203670273.1">
    <property type="nucleotide sequence ID" value="NZ_BONO01000041.1"/>
</dbReference>